<keyword evidence="3" id="KW-1185">Reference proteome</keyword>
<dbReference type="GeneID" id="113698197"/>
<organism evidence="3 4">
    <name type="scientific">Coffea arabica</name>
    <name type="common">Arabian coffee</name>
    <dbReference type="NCBI Taxonomy" id="13443"/>
    <lineage>
        <taxon>Eukaryota</taxon>
        <taxon>Viridiplantae</taxon>
        <taxon>Streptophyta</taxon>
        <taxon>Embryophyta</taxon>
        <taxon>Tracheophyta</taxon>
        <taxon>Spermatophyta</taxon>
        <taxon>Magnoliopsida</taxon>
        <taxon>eudicotyledons</taxon>
        <taxon>Gunneridae</taxon>
        <taxon>Pentapetalae</taxon>
        <taxon>asterids</taxon>
        <taxon>lamiids</taxon>
        <taxon>Gentianales</taxon>
        <taxon>Rubiaceae</taxon>
        <taxon>Ixoroideae</taxon>
        <taxon>Gardenieae complex</taxon>
        <taxon>Bertiereae - Coffeeae clade</taxon>
        <taxon>Coffeeae</taxon>
        <taxon>Coffea</taxon>
    </lineage>
</organism>
<accession>A0ABM4UL81</accession>
<gene>
    <name evidence="4" type="primary">LOC113698197</name>
</gene>
<dbReference type="PANTHER" id="PTHR34222:SF95">
    <property type="entry name" value="RRNA 2'-O-METHYLTRANSFERASE FIBRILLARIN-LIKE ISOFORM X1"/>
    <property type="match status" value="1"/>
</dbReference>
<evidence type="ECO:0000313" key="4">
    <source>
        <dbReference type="RefSeq" id="XP_071908044.1"/>
    </source>
</evidence>
<name>A0ABM4UL81_COFAR</name>
<proteinExistence type="predicted"/>
<sequence length="323" mass="34834">MAVMSFLAGLPVEFDAARTQILSSSEIVSFHDTFTRVLRIEGSLSTSNVTGALVSRSGVGRGNNGRNSGKNGTGGVVGHGQYNSNQRVCYHCKKPCHTIRTCWDLHGRPQQQPPFANFATQENNYVPSDKFILISADEFARFTEFQVSQKSANPSSSTNPPSIDYSGKPTTCLVSSSNKWVIDSGTTDHMTDNKGILSSFNPNKGHPNVTLADGSCASVVGSGVAIPMSSISLYSVLCLPNFSFNLLSVSKITKALKCSVSFFSEYCVFQDLMTGKIIGKGRESGGLYTLETHSSKVQKPVACSSTLTPLEIHCRLGHPFYPH</sequence>
<reference evidence="4" key="2">
    <citation type="submission" date="2025-08" db="UniProtKB">
        <authorList>
            <consortium name="RefSeq"/>
        </authorList>
    </citation>
    <scope>IDENTIFICATION</scope>
    <source>
        <tissue evidence="4">Leaves</tissue>
    </source>
</reference>
<protein>
    <submittedName>
        <fullName evidence="4">Uncharacterized protein isoform X1</fullName>
    </submittedName>
</protein>
<evidence type="ECO:0000313" key="3">
    <source>
        <dbReference type="Proteomes" id="UP001652660"/>
    </source>
</evidence>
<evidence type="ECO:0000259" key="2">
    <source>
        <dbReference type="Pfam" id="PF22936"/>
    </source>
</evidence>
<dbReference type="InterPro" id="IPR054722">
    <property type="entry name" value="PolX-like_BBD"/>
</dbReference>
<dbReference type="RefSeq" id="XP_071908044.1">
    <property type="nucleotide sequence ID" value="XM_072051943.1"/>
</dbReference>
<feature type="domain" description="Retrovirus-related Pol polyprotein from transposon TNT 1-94-like beta-barrel" evidence="2">
    <location>
        <begin position="180"/>
        <end position="254"/>
    </location>
</feature>
<dbReference type="Pfam" id="PF22936">
    <property type="entry name" value="Pol_BBD"/>
    <property type="match status" value="1"/>
</dbReference>
<dbReference type="Proteomes" id="UP001652660">
    <property type="component" value="Chromosome 1e"/>
</dbReference>
<feature type="region of interest" description="Disordered" evidence="1">
    <location>
        <begin position="55"/>
        <end position="76"/>
    </location>
</feature>
<feature type="compositionally biased region" description="Low complexity" evidence="1">
    <location>
        <begin position="55"/>
        <end position="70"/>
    </location>
</feature>
<reference evidence="3" key="1">
    <citation type="journal article" date="2025" name="Foods">
        <title>Unveiling the Microbial Signatures of Arabica Coffee Cherries: Insights into Ripeness Specific Diversity, Functional Traits, and Implications for Quality and Safety.</title>
        <authorList>
            <consortium name="RefSeq"/>
            <person name="Tenea G.N."/>
            <person name="Cifuentes V."/>
            <person name="Reyes P."/>
            <person name="Cevallos-Vallejos M."/>
        </authorList>
    </citation>
    <scope>NUCLEOTIDE SEQUENCE [LARGE SCALE GENOMIC DNA]</scope>
</reference>
<evidence type="ECO:0000256" key="1">
    <source>
        <dbReference type="SAM" id="MobiDB-lite"/>
    </source>
</evidence>
<dbReference type="PANTHER" id="PTHR34222">
    <property type="entry name" value="GAG_PRE-INTEGRS DOMAIN-CONTAINING PROTEIN"/>
    <property type="match status" value="1"/>
</dbReference>